<feature type="domain" description="HTH cro/C1-type" evidence="1">
    <location>
        <begin position="27"/>
        <end position="81"/>
    </location>
</feature>
<proteinExistence type="predicted"/>
<dbReference type="Proteomes" id="UP000218244">
    <property type="component" value="Chromosome"/>
</dbReference>
<dbReference type="SMART" id="SM00530">
    <property type="entry name" value="HTH_XRE"/>
    <property type="match status" value="1"/>
</dbReference>
<dbReference type="GO" id="GO:0003677">
    <property type="term" value="F:DNA binding"/>
    <property type="evidence" value="ECO:0007669"/>
    <property type="project" value="InterPro"/>
</dbReference>
<gene>
    <name evidence="2" type="ORF">N24_0466</name>
</gene>
<evidence type="ECO:0000313" key="3">
    <source>
        <dbReference type="Proteomes" id="UP000218244"/>
    </source>
</evidence>
<dbReference type="Gene3D" id="1.10.260.40">
    <property type="entry name" value="lambda repressor-like DNA-binding domains"/>
    <property type="match status" value="1"/>
</dbReference>
<dbReference type="PROSITE" id="PS50943">
    <property type="entry name" value="HTH_CROC1"/>
    <property type="match status" value="1"/>
</dbReference>
<evidence type="ECO:0000313" key="2">
    <source>
        <dbReference type="EMBL" id="BAU94728.1"/>
    </source>
</evidence>
<dbReference type="RefSeq" id="WP_096454013.1">
    <property type="nucleotide sequence ID" value="NZ_AP017369.1"/>
</dbReference>
<protein>
    <recommendedName>
        <fullName evidence="1">HTH cro/C1-type domain-containing protein</fullName>
    </recommendedName>
</protein>
<dbReference type="CDD" id="cd00093">
    <property type="entry name" value="HTH_XRE"/>
    <property type="match status" value="1"/>
</dbReference>
<accession>A0A169RPC7</accession>
<dbReference type="KEGG" id="csur:N24_0466"/>
<name>A0A169RPC7_9CORY</name>
<dbReference type="Pfam" id="PF01381">
    <property type="entry name" value="HTH_3"/>
    <property type="match status" value="1"/>
</dbReference>
<dbReference type="InterPro" id="IPR001387">
    <property type="entry name" value="Cro/C1-type_HTH"/>
</dbReference>
<evidence type="ECO:0000259" key="1">
    <source>
        <dbReference type="PROSITE" id="PS50943"/>
    </source>
</evidence>
<dbReference type="InterPro" id="IPR010982">
    <property type="entry name" value="Lambda_DNA-bd_dom_sf"/>
</dbReference>
<keyword evidence="3" id="KW-1185">Reference proteome</keyword>
<reference evidence="2 3" key="1">
    <citation type="submission" date="2016-02" db="EMBL/GenBank/DDBJ databases">
        <title>Corynebacterium glutamicum N24 whole genome sequencing project.</title>
        <authorList>
            <person name="Matsutani M."/>
            <person name="Nangtapong N."/>
            <person name="Yakushi T."/>
            <person name="Matsushita K."/>
        </authorList>
    </citation>
    <scope>NUCLEOTIDE SEQUENCE [LARGE SCALE GENOMIC DNA]</scope>
    <source>
        <strain evidence="2 3">N24</strain>
    </source>
</reference>
<organism evidence="2 3">
    <name type="scientific">Corynebacterium suranareeae</name>
    <dbReference type="NCBI Taxonomy" id="2506452"/>
    <lineage>
        <taxon>Bacteria</taxon>
        <taxon>Bacillati</taxon>
        <taxon>Actinomycetota</taxon>
        <taxon>Actinomycetes</taxon>
        <taxon>Mycobacteriales</taxon>
        <taxon>Corynebacteriaceae</taxon>
        <taxon>Corynebacterium</taxon>
    </lineage>
</organism>
<dbReference type="SUPFAM" id="SSF47413">
    <property type="entry name" value="lambda repressor-like DNA-binding domains"/>
    <property type="match status" value="1"/>
</dbReference>
<sequence>MVKKSSLRLGIDLGKSHVMWISQLVCLRKQKGLSQADVAKKIDVDQSTISRLENQNSGERNVQTRLLEKYARAIGAYVGHVVIDAEAGDSYQRLQQELEEHTRALITQSTKRSDAKTVYQVTDIMSHNSAVYSNSLVATRDTRIRWIETSNTEKQGNNGFTLSR</sequence>
<dbReference type="EMBL" id="AP017369">
    <property type="protein sequence ID" value="BAU94728.1"/>
    <property type="molecule type" value="Genomic_DNA"/>
</dbReference>
<dbReference type="AlphaFoldDB" id="A0A169RPC7"/>